<dbReference type="Pfam" id="PF00583">
    <property type="entry name" value="Acetyltransf_1"/>
    <property type="match status" value="1"/>
</dbReference>
<accession>A0A9P5M0H8</accession>
<evidence type="ECO:0000313" key="3">
    <source>
        <dbReference type="Proteomes" id="UP000710849"/>
    </source>
</evidence>
<dbReference type="RefSeq" id="XP_038730875.1">
    <property type="nucleotide sequence ID" value="XM_038878037.1"/>
</dbReference>
<evidence type="ECO:0000313" key="2">
    <source>
        <dbReference type="EMBL" id="KAF7937726.1"/>
    </source>
</evidence>
<dbReference type="GO" id="GO:0016747">
    <property type="term" value="F:acyltransferase activity, transferring groups other than amino-acyl groups"/>
    <property type="evidence" value="ECO:0007669"/>
    <property type="project" value="InterPro"/>
</dbReference>
<dbReference type="AlphaFoldDB" id="A0A9P5M0H8"/>
<dbReference type="Proteomes" id="UP000710849">
    <property type="component" value="Unassembled WGS sequence"/>
</dbReference>
<dbReference type="InterPro" id="IPR052523">
    <property type="entry name" value="Trichothecene_AcTrans"/>
</dbReference>
<dbReference type="SUPFAM" id="SSF55729">
    <property type="entry name" value="Acyl-CoA N-acyltransferases (Nat)"/>
    <property type="match status" value="1"/>
</dbReference>
<dbReference type="EMBL" id="RCSW01000015">
    <property type="protein sequence ID" value="KAF7937726.1"/>
    <property type="molecule type" value="Genomic_DNA"/>
</dbReference>
<dbReference type="Gene3D" id="3.40.630.30">
    <property type="match status" value="1"/>
</dbReference>
<feature type="domain" description="N-acetyltransferase" evidence="1">
    <location>
        <begin position="54"/>
        <end position="182"/>
    </location>
</feature>
<comment type="caution">
    <text evidence="2">The sequence shown here is derived from an EMBL/GenBank/DDBJ whole genome shotgun (WGS) entry which is preliminary data.</text>
</comment>
<sequence>MSPFTVTEAHTRSEINTIALLIQKANRTPYRPFVAIQTPFAPDHPTALRLSQDWFWNNHMHTPGIQDRETGEVVGAASWLVNEKNIFPSPMQKIEAEWWPEGEGREFANFVLMQAFRPRMSWMRRGCVIPNILATHPSYHRQGVASLLMQFGEEKAKELKLECWSEAEGGAGREGARFLLEKHDWRSLLEYCIYGTKENMSEEWQELCHKC</sequence>
<dbReference type="CDD" id="cd04301">
    <property type="entry name" value="NAT_SF"/>
    <property type="match status" value="1"/>
</dbReference>
<organism evidence="2 3">
    <name type="scientific">Botrytis byssoidea</name>
    <dbReference type="NCBI Taxonomy" id="139641"/>
    <lineage>
        <taxon>Eukaryota</taxon>
        <taxon>Fungi</taxon>
        <taxon>Dikarya</taxon>
        <taxon>Ascomycota</taxon>
        <taxon>Pezizomycotina</taxon>
        <taxon>Leotiomycetes</taxon>
        <taxon>Helotiales</taxon>
        <taxon>Sclerotiniaceae</taxon>
        <taxon>Botrytis</taxon>
    </lineage>
</organism>
<proteinExistence type="predicted"/>
<protein>
    <recommendedName>
        <fullName evidence="1">N-acetyltransferase domain-containing protein</fullName>
    </recommendedName>
</protein>
<dbReference type="InterPro" id="IPR016181">
    <property type="entry name" value="Acyl_CoA_acyltransferase"/>
</dbReference>
<dbReference type="GeneID" id="62151111"/>
<evidence type="ECO:0000259" key="1">
    <source>
        <dbReference type="Pfam" id="PF00583"/>
    </source>
</evidence>
<dbReference type="PANTHER" id="PTHR42791">
    <property type="entry name" value="GNAT FAMILY ACETYLTRANSFERASE"/>
    <property type="match status" value="1"/>
</dbReference>
<dbReference type="InterPro" id="IPR000182">
    <property type="entry name" value="GNAT_dom"/>
</dbReference>
<keyword evidence="3" id="KW-1185">Reference proteome</keyword>
<gene>
    <name evidence="2" type="ORF">EAE97_007522</name>
</gene>
<reference evidence="2 3" key="1">
    <citation type="journal article" date="2020" name="Genome Biol. Evol.">
        <title>Comparative genomics of Sclerotiniaceae.</title>
        <authorList>
            <person name="Valero Jimenez C.A."/>
            <person name="Steentjes M."/>
            <person name="Scholten O.E."/>
            <person name="Van Kan J.A.L."/>
        </authorList>
    </citation>
    <scope>NUCLEOTIDE SEQUENCE [LARGE SCALE GENOMIC DNA]</scope>
    <source>
        <strain evidence="2 3">MUCL 94</strain>
    </source>
</reference>
<name>A0A9P5M0H8_9HELO</name>
<dbReference type="PANTHER" id="PTHR42791:SF5">
    <property type="entry name" value="HYPOTHETICAL ACETYLTRANSFERASE (EUROFUNG)"/>
    <property type="match status" value="1"/>
</dbReference>